<gene>
    <name evidence="5" type="ORF">Agabi119p4_3285</name>
</gene>
<proteinExistence type="inferred from homology"/>
<dbReference type="AlphaFoldDB" id="A0A8H7KIT0"/>
<evidence type="ECO:0000256" key="1">
    <source>
        <dbReference type="ARBA" id="ARBA00004141"/>
    </source>
</evidence>
<dbReference type="InterPro" id="IPR011701">
    <property type="entry name" value="MFS"/>
</dbReference>
<evidence type="ECO:0000313" key="5">
    <source>
        <dbReference type="EMBL" id="KAF7778940.1"/>
    </source>
</evidence>
<evidence type="ECO:0000313" key="6">
    <source>
        <dbReference type="Proteomes" id="UP000629468"/>
    </source>
</evidence>
<feature type="transmembrane region" description="Helical" evidence="3">
    <location>
        <begin position="291"/>
        <end position="311"/>
    </location>
</feature>
<dbReference type="Proteomes" id="UP000629468">
    <property type="component" value="Unassembled WGS sequence"/>
</dbReference>
<feature type="transmembrane region" description="Helical" evidence="3">
    <location>
        <begin position="401"/>
        <end position="420"/>
    </location>
</feature>
<feature type="transmembrane region" description="Helical" evidence="3">
    <location>
        <begin position="493"/>
        <end position="512"/>
    </location>
</feature>
<evidence type="ECO:0000256" key="2">
    <source>
        <dbReference type="ARBA" id="ARBA00006727"/>
    </source>
</evidence>
<comment type="caution">
    <text evidence="5">The sequence shown here is derived from an EMBL/GenBank/DDBJ whole genome shotgun (WGS) entry which is preliminary data.</text>
</comment>
<feature type="transmembrane region" description="Helical" evidence="3">
    <location>
        <begin position="524"/>
        <end position="543"/>
    </location>
</feature>
<dbReference type="Pfam" id="PF07690">
    <property type="entry name" value="MFS_1"/>
    <property type="match status" value="1"/>
</dbReference>
<dbReference type="SUPFAM" id="SSF103473">
    <property type="entry name" value="MFS general substrate transporter"/>
    <property type="match status" value="1"/>
</dbReference>
<dbReference type="PROSITE" id="PS50850">
    <property type="entry name" value="MFS"/>
    <property type="match status" value="1"/>
</dbReference>
<name>A0A8H7KIT0_AGABI</name>
<comment type="subcellular location">
    <subcellularLocation>
        <location evidence="1">Membrane</location>
        <topology evidence="1">Multi-pass membrane protein</topology>
    </subcellularLocation>
</comment>
<feature type="transmembrane region" description="Helical" evidence="3">
    <location>
        <begin position="257"/>
        <end position="279"/>
    </location>
</feature>
<sequence>MIHATDHDATVKILNNDGRVVLSPKSYSCYYCVIGRVIVLPDKYITNTSCDPIGYCGKLCSHSSLWTRFSHLFVGPETLTTLPAHPAAVLICPICRQRLPANSPGARWVLVPTHQESLQKLSGEARQVTRNDDNEDLRGKFELEEKEESISNADDHFPDGGLAAWLVVFGGMCNTYCTFGYVNSWGIFQAYYQETFLKDYSPSTIAWIGSLQYALIFFPALIVGRLFDIGRFREVFLSASTLLVVATFLTAQCTQYWQFLLCQGIAVGLACGGVFGCCYPIVAHWFKKRRGLAMGIVAIGSSLGGTTIPIAVKQLIPQVGFQWTMRIIGFLLLAVIGVCNLTMRRRLPPVNVKGGLLNLAAFKNASYTIYCISSLINFLGLYTVLTYVSVSAESLGSSSDLAFYFVSIANAASCFGRWWGGMFADRIGAITVMIPSTLAAGILTYAWPFARSTASLIVVTILYGFCSGTYVALLSNPMMDIGGEGDVGRRVGMFMSITALGAVAGPPISGAINAGTGGYQGVGYYAGSMVVVGVSLMIVVRYLTLGGWTGKM</sequence>
<reference evidence="5 6" key="1">
    <citation type="journal article" name="Sci. Rep.">
        <title>Telomere-to-telomere assembled and centromere annotated genomes of the two main subspecies of the button mushroom Agaricus bisporus reveal especially polymorphic chromosome ends.</title>
        <authorList>
            <person name="Sonnenberg A.S.M."/>
            <person name="Sedaghat-Telgerd N."/>
            <person name="Lavrijssen B."/>
            <person name="Ohm R.A."/>
            <person name="Hendrickx P.M."/>
            <person name="Scholtmeijer K."/>
            <person name="Baars J.J.P."/>
            <person name="van Peer A."/>
        </authorList>
    </citation>
    <scope>NUCLEOTIDE SEQUENCE [LARGE SCALE GENOMIC DNA]</scope>
    <source>
        <strain evidence="5 6">H119_p4</strain>
    </source>
</reference>
<dbReference type="CDD" id="cd17352">
    <property type="entry name" value="MFS_MCT_SLC16"/>
    <property type="match status" value="1"/>
</dbReference>
<keyword evidence="3" id="KW-0472">Membrane</keyword>
<keyword evidence="3" id="KW-1133">Transmembrane helix</keyword>
<evidence type="ECO:0000256" key="3">
    <source>
        <dbReference type="SAM" id="Phobius"/>
    </source>
</evidence>
<organism evidence="5 6">
    <name type="scientific">Agaricus bisporus var. burnettii</name>
    <dbReference type="NCBI Taxonomy" id="192524"/>
    <lineage>
        <taxon>Eukaryota</taxon>
        <taxon>Fungi</taxon>
        <taxon>Dikarya</taxon>
        <taxon>Basidiomycota</taxon>
        <taxon>Agaricomycotina</taxon>
        <taxon>Agaricomycetes</taxon>
        <taxon>Agaricomycetidae</taxon>
        <taxon>Agaricales</taxon>
        <taxon>Agaricineae</taxon>
        <taxon>Agaricaceae</taxon>
        <taxon>Agaricus</taxon>
    </lineage>
</organism>
<feature type="transmembrane region" description="Helical" evidence="3">
    <location>
        <begin position="364"/>
        <end position="389"/>
    </location>
</feature>
<dbReference type="PANTHER" id="PTHR11360:SF234">
    <property type="entry name" value="MFS-TYPE TRANSPORTER DBAD-RELATED"/>
    <property type="match status" value="1"/>
</dbReference>
<dbReference type="InterPro" id="IPR020846">
    <property type="entry name" value="MFS_dom"/>
</dbReference>
<feature type="transmembrane region" description="Helical" evidence="3">
    <location>
        <begin position="205"/>
        <end position="223"/>
    </location>
</feature>
<dbReference type="GO" id="GO:0022857">
    <property type="term" value="F:transmembrane transporter activity"/>
    <property type="evidence" value="ECO:0007669"/>
    <property type="project" value="InterPro"/>
</dbReference>
<feature type="transmembrane region" description="Helical" evidence="3">
    <location>
        <begin position="323"/>
        <end position="343"/>
    </location>
</feature>
<dbReference type="InterPro" id="IPR050327">
    <property type="entry name" value="Proton-linked_MCT"/>
</dbReference>
<dbReference type="EMBL" id="JABXXO010000004">
    <property type="protein sequence ID" value="KAF7778940.1"/>
    <property type="molecule type" value="Genomic_DNA"/>
</dbReference>
<dbReference type="PANTHER" id="PTHR11360">
    <property type="entry name" value="MONOCARBOXYLATE TRANSPORTER"/>
    <property type="match status" value="1"/>
</dbReference>
<feature type="domain" description="Major facilitator superfamily (MFS) profile" evidence="4">
    <location>
        <begin position="366"/>
        <end position="552"/>
    </location>
</feature>
<feature type="transmembrane region" description="Helical" evidence="3">
    <location>
        <begin position="453"/>
        <end position="473"/>
    </location>
</feature>
<feature type="transmembrane region" description="Helical" evidence="3">
    <location>
        <begin position="235"/>
        <end position="251"/>
    </location>
</feature>
<protein>
    <recommendedName>
        <fullName evidence="4">Major facilitator superfamily (MFS) profile domain-containing protein</fullName>
    </recommendedName>
</protein>
<evidence type="ECO:0000259" key="4">
    <source>
        <dbReference type="PROSITE" id="PS50850"/>
    </source>
</evidence>
<comment type="similarity">
    <text evidence="2">Belongs to the major facilitator superfamily. Monocarboxylate porter (TC 2.A.1.13) family.</text>
</comment>
<keyword evidence="3" id="KW-0812">Transmembrane</keyword>
<dbReference type="InterPro" id="IPR036259">
    <property type="entry name" value="MFS_trans_sf"/>
</dbReference>
<accession>A0A8H7KIT0</accession>
<dbReference type="Gene3D" id="1.20.1250.20">
    <property type="entry name" value="MFS general substrate transporter like domains"/>
    <property type="match status" value="2"/>
</dbReference>
<feature type="transmembrane region" description="Helical" evidence="3">
    <location>
        <begin position="427"/>
        <end position="447"/>
    </location>
</feature>
<dbReference type="GO" id="GO:0016020">
    <property type="term" value="C:membrane"/>
    <property type="evidence" value="ECO:0007669"/>
    <property type="project" value="UniProtKB-SubCell"/>
</dbReference>